<proteinExistence type="predicted"/>
<dbReference type="Proteomes" id="UP000003094">
    <property type="component" value="Unassembled WGS sequence"/>
</dbReference>
<keyword evidence="2" id="KW-1185">Reference proteome</keyword>
<gene>
    <name evidence="1" type="ORF">PVOR_15299</name>
</gene>
<reference evidence="1 2" key="1">
    <citation type="journal article" date="2010" name="BMC Genomics">
        <title>Genome sequence of the pattern forming Paenibacillus vortex bacterium reveals potential for thriving in complex environments.</title>
        <authorList>
            <person name="Sirota-Madi A."/>
            <person name="Olender T."/>
            <person name="Helman Y."/>
            <person name="Ingham C."/>
            <person name="Brainis I."/>
            <person name="Roth D."/>
            <person name="Hagi E."/>
            <person name="Brodsky L."/>
            <person name="Leshkowitz D."/>
            <person name="Galatenko V."/>
            <person name="Nikolaev V."/>
            <person name="Mugasimangalam R.C."/>
            <person name="Bransburg-Zabary S."/>
            <person name="Gutnick D.L."/>
            <person name="Lancet D."/>
            <person name="Ben-Jacob E."/>
        </authorList>
    </citation>
    <scope>NUCLEOTIDE SEQUENCE [LARGE SCALE GENOMIC DNA]</scope>
    <source>
        <strain evidence="1 2">V453</strain>
    </source>
</reference>
<comment type="caution">
    <text evidence="1">The sequence shown here is derived from an EMBL/GenBank/DDBJ whole genome shotgun (WGS) entry which is preliminary data.</text>
</comment>
<sequence length="171" mass="19900">MACYALYNPKIDSFAIKNDQGSMVEKSGVKSKANKWIENNYKDMSDTIHVYKKQINSKFAHSSILSAFGNFELSEEHYQGVSWIFDRTEDRDIHFQLLSLVNLVLIQVEMFYRVIKDYPIVGIVDDFTFRYEKIHGTVTLLNDFYKLIAEELAKGEVVEIPILRTLNEEET</sequence>
<organism evidence="1 2">
    <name type="scientific">Paenibacillus vortex V453</name>
    <dbReference type="NCBI Taxonomy" id="715225"/>
    <lineage>
        <taxon>Bacteria</taxon>
        <taxon>Bacillati</taxon>
        <taxon>Bacillota</taxon>
        <taxon>Bacilli</taxon>
        <taxon>Bacillales</taxon>
        <taxon>Paenibacillaceae</taxon>
        <taxon>Paenibacillus</taxon>
    </lineage>
</organism>
<name>A0A2R9SUJ6_9BACL</name>
<evidence type="ECO:0000313" key="1">
    <source>
        <dbReference type="EMBL" id="EFU41011.1"/>
    </source>
</evidence>
<evidence type="ECO:0000313" key="2">
    <source>
        <dbReference type="Proteomes" id="UP000003094"/>
    </source>
</evidence>
<dbReference type="EMBL" id="ADHJ01000023">
    <property type="protein sequence ID" value="EFU41011.1"/>
    <property type="molecule type" value="Genomic_DNA"/>
</dbReference>
<accession>A0A2R9SUJ6</accession>
<dbReference type="AlphaFoldDB" id="A0A2R9SUJ6"/>
<dbReference type="KEGG" id="pvo:PVOR_15299"/>
<protein>
    <submittedName>
        <fullName evidence="1">Uncharacterized protein</fullName>
    </submittedName>
</protein>